<organism evidence="1 2">
    <name type="scientific">Pantoea rwandensis</name>
    <dbReference type="NCBI Taxonomy" id="1076550"/>
    <lineage>
        <taxon>Bacteria</taxon>
        <taxon>Pseudomonadati</taxon>
        <taxon>Pseudomonadota</taxon>
        <taxon>Gammaproteobacteria</taxon>
        <taxon>Enterobacterales</taxon>
        <taxon>Erwiniaceae</taxon>
        <taxon>Pantoea</taxon>
    </lineage>
</organism>
<comment type="caution">
    <text evidence="1">The sequence shown here is derived from an EMBL/GenBank/DDBJ whole genome shotgun (WGS) entry which is preliminary data.</text>
</comment>
<gene>
    <name evidence="1" type="ORF">HA51_15215</name>
</gene>
<dbReference type="InterPro" id="IPR001969">
    <property type="entry name" value="Aspartic_peptidase_AS"/>
</dbReference>
<proteinExistence type="predicted"/>
<protein>
    <recommendedName>
        <fullName evidence="3">Peptidase A2 domain-containing protein</fullName>
    </recommendedName>
</protein>
<name>A0A1X1CVC0_9GAMM</name>
<sequence length="292" mass="33099">MKGFLRTGTVILTLSFLPYAQAVITIPFKLDESALPIIEVNINGRDGEFMLDSGSQFAFHFTQEFIRQVPNLKYRKEKARSTDLTGQVFLNDQFLFHHVYVNGMSFENVEGVSLSPWGLTLLPDGKRPEQMAIGLGLFRQKVLMMDYQQHTFTVANQLSELDIDQNEWLSLPLTLTDEGIVIEMVQDNKSYKMLLDTGASLSMLWRNNVNGTGNSISCNKIIAEWDNNDCEATQIHIKHASPGKFNVNALVIKGDFDHMEADGVLGTPFLQRHQVLIDFPHHQLMVRSLEPR</sequence>
<dbReference type="GO" id="GO:0004190">
    <property type="term" value="F:aspartic-type endopeptidase activity"/>
    <property type="evidence" value="ECO:0007669"/>
    <property type="project" value="InterPro"/>
</dbReference>
<dbReference type="AlphaFoldDB" id="A0A1X1CVC0"/>
<dbReference type="InterPro" id="IPR021109">
    <property type="entry name" value="Peptidase_aspartic_dom_sf"/>
</dbReference>
<reference evidence="1 2" key="1">
    <citation type="journal article" date="2017" name="Antonie Van Leeuwenhoek">
        <title>Phylogenomic resolution of the bacterial genus Pantoea and its relationship with Erwinia and Tatumella.</title>
        <authorList>
            <person name="Palmer M."/>
            <person name="Steenkamp E.T."/>
            <person name="Coetzee M.P."/>
            <person name="Chan W.Y."/>
            <person name="van Zyl E."/>
            <person name="De Maayer P."/>
            <person name="Coutinho T.A."/>
            <person name="Blom J."/>
            <person name="Smits T.H."/>
            <person name="Duffy B."/>
            <person name="Venter S.N."/>
        </authorList>
    </citation>
    <scope>NUCLEOTIDE SEQUENCE [LARGE SCALE GENOMIC DNA]</scope>
    <source>
        <strain evidence="1 2">LMG 26275</strain>
    </source>
</reference>
<dbReference type="OrthoDB" id="8612318at2"/>
<dbReference type="Proteomes" id="UP000193558">
    <property type="component" value="Unassembled WGS sequence"/>
</dbReference>
<evidence type="ECO:0008006" key="3">
    <source>
        <dbReference type="Google" id="ProtNLM"/>
    </source>
</evidence>
<evidence type="ECO:0000313" key="1">
    <source>
        <dbReference type="EMBL" id="ORM68251.1"/>
    </source>
</evidence>
<evidence type="ECO:0000313" key="2">
    <source>
        <dbReference type="Proteomes" id="UP000193558"/>
    </source>
</evidence>
<dbReference type="Gene3D" id="2.40.70.10">
    <property type="entry name" value="Acid Proteases"/>
    <property type="match status" value="2"/>
</dbReference>
<dbReference type="PROSITE" id="PS00141">
    <property type="entry name" value="ASP_PROTEASE"/>
    <property type="match status" value="1"/>
</dbReference>
<dbReference type="SUPFAM" id="SSF50630">
    <property type="entry name" value="Acid proteases"/>
    <property type="match status" value="1"/>
</dbReference>
<dbReference type="RefSeq" id="WP_084935508.1">
    <property type="nucleotide sequence ID" value="NZ_MLFR01000016.1"/>
</dbReference>
<dbReference type="GO" id="GO:0006508">
    <property type="term" value="P:proteolysis"/>
    <property type="evidence" value="ECO:0007669"/>
    <property type="project" value="InterPro"/>
</dbReference>
<dbReference type="EMBL" id="MLFR01000016">
    <property type="protein sequence ID" value="ORM68251.1"/>
    <property type="molecule type" value="Genomic_DNA"/>
</dbReference>
<accession>A0A1X1CVC0</accession>